<dbReference type="SUPFAM" id="SSF52833">
    <property type="entry name" value="Thioredoxin-like"/>
    <property type="match status" value="1"/>
</dbReference>
<organism evidence="3 4">
    <name type="scientific">Fodinicurvata halophila</name>
    <dbReference type="NCBI Taxonomy" id="1419723"/>
    <lineage>
        <taxon>Bacteria</taxon>
        <taxon>Pseudomonadati</taxon>
        <taxon>Pseudomonadota</taxon>
        <taxon>Alphaproteobacteria</taxon>
        <taxon>Rhodospirillales</taxon>
        <taxon>Rhodovibrionaceae</taxon>
        <taxon>Fodinicurvata</taxon>
    </lineage>
</organism>
<gene>
    <name evidence="3" type="ORF">ACFOW6_10665</name>
</gene>
<keyword evidence="2" id="KW-1133">Transmembrane helix</keyword>
<keyword evidence="2" id="KW-0472">Membrane</keyword>
<reference evidence="4" key="1">
    <citation type="journal article" date="2019" name="Int. J. Syst. Evol. Microbiol.">
        <title>The Global Catalogue of Microorganisms (GCM) 10K type strain sequencing project: providing services to taxonomists for standard genome sequencing and annotation.</title>
        <authorList>
            <consortium name="The Broad Institute Genomics Platform"/>
            <consortium name="The Broad Institute Genome Sequencing Center for Infectious Disease"/>
            <person name="Wu L."/>
            <person name="Ma J."/>
        </authorList>
    </citation>
    <scope>NUCLEOTIDE SEQUENCE [LARGE SCALE GENOMIC DNA]</scope>
    <source>
        <strain evidence="4">CECT 8472</strain>
    </source>
</reference>
<feature type="transmembrane region" description="Helical" evidence="2">
    <location>
        <begin position="7"/>
        <end position="28"/>
    </location>
</feature>
<comment type="similarity">
    <text evidence="1">Belongs to the SCO1/2 family.</text>
</comment>
<sequence>MTQRGRIYLLSALVLLLVMLIAAGGLVYRMGLESSQSSAQERNDSELAESDSVPIGGDFNLVNDQGEDVTQATYDDSYKLVFFGFTHCPDICPTTLSDITRTMERLGSAGEPIQPLFISVDPQRDTPETLRQYLSNFHSSIVGLTGNEQQVKQAADAFRVYFEKAEPENYSGAEEDRAAESEASGNTDYLVNHSANIYLMSPGNDYITHFNYGAEPKEMAGMIRLALDDSSQ</sequence>
<name>A0ABV8UM73_9PROT</name>
<dbReference type="InterPro" id="IPR003782">
    <property type="entry name" value="SCO1/SenC"/>
</dbReference>
<dbReference type="Gene3D" id="3.40.30.10">
    <property type="entry name" value="Glutaredoxin"/>
    <property type="match status" value="1"/>
</dbReference>
<comment type="caution">
    <text evidence="3">The sequence shown here is derived from an EMBL/GenBank/DDBJ whole genome shotgun (WGS) entry which is preliminary data.</text>
</comment>
<keyword evidence="4" id="KW-1185">Reference proteome</keyword>
<dbReference type="Proteomes" id="UP001595799">
    <property type="component" value="Unassembled WGS sequence"/>
</dbReference>
<dbReference type="PANTHER" id="PTHR12151:SF25">
    <property type="entry name" value="LINALOOL DEHYDRATASE_ISOMERASE DOMAIN-CONTAINING PROTEIN"/>
    <property type="match status" value="1"/>
</dbReference>
<evidence type="ECO:0000256" key="2">
    <source>
        <dbReference type="SAM" id="Phobius"/>
    </source>
</evidence>
<dbReference type="InterPro" id="IPR036249">
    <property type="entry name" value="Thioredoxin-like_sf"/>
</dbReference>
<proteinExistence type="inferred from homology"/>
<dbReference type="CDD" id="cd02968">
    <property type="entry name" value="SCO"/>
    <property type="match status" value="1"/>
</dbReference>
<accession>A0ABV8UM73</accession>
<evidence type="ECO:0000256" key="1">
    <source>
        <dbReference type="ARBA" id="ARBA00010996"/>
    </source>
</evidence>
<keyword evidence="2" id="KW-0812">Transmembrane</keyword>
<dbReference type="PANTHER" id="PTHR12151">
    <property type="entry name" value="ELECTRON TRANSPORT PROTIN SCO1/SENC FAMILY MEMBER"/>
    <property type="match status" value="1"/>
</dbReference>
<evidence type="ECO:0000313" key="3">
    <source>
        <dbReference type="EMBL" id="MFC4352005.1"/>
    </source>
</evidence>
<dbReference type="Pfam" id="PF02630">
    <property type="entry name" value="SCO1-SenC"/>
    <property type="match status" value="1"/>
</dbReference>
<evidence type="ECO:0000313" key="4">
    <source>
        <dbReference type="Proteomes" id="UP001595799"/>
    </source>
</evidence>
<dbReference type="EMBL" id="JBHSCW010000004">
    <property type="protein sequence ID" value="MFC4352005.1"/>
    <property type="molecule type" value="Genomic_DNA"/>
</dbReference>
<protein>
    <submittedName>
        <fullName evidence="3">SCO family protein</fullName>
    </submittedName>
</protein>
<dbReference type="RefSeq" id="WP_382422349.1">
    <property type="nucleotide sequence ID" value="NZ_JBHSCW010000004.1"/>
</dbReference>